<dbReference type="Proteomes" id="UP000186132">
    <property type="component" value="Unassembled WGS sequence"/>
</dbReference>
<evidence type="ECO:0000313" key="2">
    <source>
        <dbReference type="EMBL" id="SHF71264.1"/>
    </source>
</evidence>
<feature type="transmembrane region" description="Helical" evidence="1">
    <location>
        <begin position="241"/>
        <end position="263"/>
    </location>
</feature>
<dbReference type="OrthoDB" id="3297477at2"/>
<feature type="transmembrane region" description="Helical" evidence="1">
    <location>
        <begin position="39"/>
        <end position="58"/>
    </location>
</feature>
<keyword evidence="1" id="KW-0472">Membrane</keyword>
<feature type="transmembrane region" description="Helical" evidence="1">
    <location>
        <begin position="169"/>
        <end position="194"/>
    </location>
</feature>
<gene>
    <name evidence="2" type="ORF">SAMN05443575_0713</name>
</gene>
<keyword evidence="1" id="KW-0812">Transmembrane</keyword>
<evidence type="ECO:0000313" key="3">
    <source>
        <dbReference type="Proteomes" id="UP000186132"/>
    </source>
</evidence>
<name>A0A1M5DWN3_9ACTN</name>
<organism evidence="2 3">
    <name type="scientific">Jatrophihabitans endophyticus</name>
    <dbReference type="NCBI Taxonomy" id="1206085"/>
    <lineage>
        <taxon>Bacteria</taxon>
        <taxon>Bacillati</taxon>
        <taxon>Actinomycetota</taxon>
        <taxon>Actinomycetes</taxon>
        <taxon>Jatrophihabitantales</taxon>
        <taxon>Jatrophihabitantaceae</taxon>
        <taxon>Jatrophihabitans</taxon>
    </lineage>
</organism>
<feature type="transmembrane region" description="Helical" evidence="1">
    <location>
        <begin position="84"/>
        <end position="103"/>
    </location>
</feature>
<feature type="transmembrane region" description="Helical" evidence="1">
    <location>
        <begin position="124"/>
        <end position="157"/>
    </location>
</feature>
<keyword evidence="1" id="KW-1133">Transmembrane helix</keyword>
<keyword evidence="3" id="KW-1185">Reference proteome</keyword>
<accession>A0A1M5DWN3</accession>
<sequence length="270" mass="27457">MTAVAPEALPDRAADRLDVSFVRVCRSEWTKLRSVRSTWWLLLLAIASIVGIGMFGQLQSARHADGDPYYRHPHPVDLARNTEFGLSVAVLAVLMVGALVVTGEYGTGLIRSTMTVVPRRTTVLLAKAAVLLVVVGLATAGAAVLTLLGAGVVWSAYGRAGASFADPGVVGVVAGVPLYCAAAAVFALAVGALVRHSAAALGVLAASFFVAPAMLASWDGASYLPANAGGAMAGVGFGDSLSGGAAMTLFAGYAAVLLGLALARLRHADV</sequence>
<proteinExistence type="predicted"/>
<dbReference type="RefSeq" id="WP_073385958.1">
    <property type="nucleotide sequence ID" value="NZ_FQVU01000001.1"/>
</dbReference>
<dbReference type="Pfam" id="PF12730">
    <property type="entry name" value="ABC2_membrane_4"/>
    <property type="match status" value="1"/>
</dbReference>
<dbReference type="AlphaFoldDB" id="A0A1M5DWN3"/>
<evidence type="ECO:0000256" key="1">
    <source>
        <dbReference type="SAM" id="Phobius"/>
    </source>
</evidence>
<feature type="transmembrane region" description="Helical" evidence="1">
    <location>
        <begin position="201"/>
        <end position="221"/>
    </location>
</feature>
<dbReference type="EMBL" id="FQVU01000001">
    <property type="protein sequence ID" value="SHF71264.1"/>
    <property type="molecule type" value="Genomic_DNA"/>
</dbReference>
<reference evidence="2 3" key="1">
    <citation type="submission" date="2016-11" db="EMBL/GenBank/DDBJ databases">
        <authorList>
            <person name="Jaros S."/>
            <person name="Januszkiewicz K."/>
            <person name="Wedrychowicz H."/>
        </authorList>
    </citation>
    <scope>NUCLEOTIDE SEQUENCE [LARGE SCALE GENOMIC DNA]</scope>
    <source>
        <strain evidence="2 3">DSM 45627</strain>
    </source>
</reference>
<dbReference type="STRING" id="1206085.SAMN05443575_0713"/>
<protein>
    <submittedName>
        <fullName evidence="2">ABC-2 family transporter protein</fullName>
    </submittedName>
</protein>